<evidence type="ECO:0000313" key="1">
    <source>
        <dbReference type="EMBL" id="KAL0188754.1"/>
    </source>
</evidence>
<organism evidence="1 2">
    <name type="scientific">Cirrhinus mrigala</name>
    <name type="common">Mrigala</name>
    <dbReference type="NCBI Taxonomy" id="683832"/>
    <lineage>
        <taxon>Eukaryota</taxon>
        <taxon>Metazoa</taxon>
        <taxon>Chordata</taxon>
        <taxon>Craniata</taxon>
        <taxon>Vertebrata</taxon>
        <taxon>Euteleostomi</taxon>
        <taxon>Actinopterygii</taxon>
        <taxon>Neopterygii</taxon>
        <taxon>Teleostei</taxon>
        <taxon>Ostariophysi</taxon>
        <taxon>Cypriniformes</taxon>
        <taxon>Cyprinidae</taxon>
        <taxon>Labeoninae</taxon>
        <taxon>Labeonini</taxon>
        <taxon>Cirrhinus</taxon>
    </lineage>
</organism>
<evidence type="ECO:0000313" key="2">
    <source>
        <dbReference type="Proteomes" id="UP001529510"/>
    </source>
</evidence>
<dbReference type="AlphaFoldDB" id="A0ABD0QRB1"/>
<accession>A0ABD0QRB1</accession>
<proteinExistence type="predicted"/>
<name>A0ABD0QRB1_CIRMR</name>
<sequence length="80" mass="9607">MTNSVEDQTPVSRKDVFVKYLQYYDEVTDEAKRVLLLSEEEPRKRLDTLDFYETLYKRVHDLKKAAELLELFCVNLFLFP</sequence>
<protein>
    <submittedName>
        <fullName evidence="1">Uncharacterized protein</fullName>
    </submittedName>
</protein>
<dbReference type="Gene3D" id="1.20.58.2190">
    <property type="match status" value="1"/>
</dbReference>
<keyword evidence="2" id="KW-1185">Reference proteome</keyword>
<comment type="caution">
    <text evidence="1">The sequence shown here is derived from an EMBL/GenBank/DDBJ whole genome shotgun (WGS) entry which is preliminary data.</text>
</comment>
<reference evidence="1 2" key="1">
    <citation type="submission" date="2024-05" db="EMBL/GenBank/DDBJ databases">
        <title>Genome sequencing and assembly of Indian major carp, Cirrhinus mrigala (Hamilton, 1822).</title>
        <authorList>
            <person name="Mohindra V."/>
            <person name="Chowdhury L.M."/>
            <person name="Lal K."/>
            <person name="Jena J.K."/>
        </authorList>
    </citation>
    <scope>NUCLEOTIDE SEQUENCE [LARGE SCALE GENOMIC DNA]</scope>
    <source>
        <strain evidence="1">CM1030</strain>
        <tissue evidence="1">Blood</tissue>
    </source>
</reference>
<gene>
    <name evidence="1" type="ORF">M9458_015853</name>
</gene>
<dbReference type="Proteomes" id="UP001529510">
    <property type="component" value="Unassembled WGS sequence"/>
</dbReference>
<feature type="non-terminal residue" evidence="1">
    <location>
        <position position="80"/>
    </location>
</feature>
<dbReference type="EMBL" id="JAMKFB020000007">
    <property type="protein sequence ID" value="KAL0188754.1"/>
    <property type="molecule type" value="Genomic_DNA"/>
</dbReference>